<keyword evidence="3" id="KW-1185">Reference proteome</keyword>
<dbReference type="OrthoDB" id="3404379at2"/>
<dbReference type="Gene3D" id="6.10.250.660">
    <property type="match status" value="1"/>
</dbReference>
<organism evidence="2 3">
    <name type="scientific">Marihabitans asiaticum</name>
    <dbReference type="NCBI Taxonomy" id="415218"/>
    <lineage>
        <taxon>Bacteria</taxon>
        <taxon>Bacillati</taxon>
        <taxon>Actinomycetota</taxon>
        <taxon>Actinomycetes</taxon>
        <taxon>Micrococcales</taxon>
        <taxon>Intrasporangiaceae</taxon>
        <taxon>Marihabitans</taxon>
    </lineage>
</organism>
<proteinExistence type="predicted"/>
<dbReference type="Proteomes" id="UP000315628">
    <property type="component" value="Unassembled WGS sequence"/>
</dbReference>
<feature type="region of interest" description="Disordered" evidence="1">
    <location>
        <begin position="81"/>
        <end position="112"/>
    </location>
</feature>
<dbReference type="NCBIfam" id="TIGR03544">
    <property type="entry name" value="DivI1A_domain"/>
    <property type="match status" value="1"/>
</dbReference>
<dbReference type="InterPro" id="IPR019933">
    <property type="entry name" value="DivIVA_domain"/>
</dbReference>
<name>A0A560WIT6_9MICO</name>
<protein>
    <submittedName>
        <fullName evidence="2">DivIVA domain-containing protein</fullName>
    </submittedName>
</protein>
<sequence length="112" mass="11620">MIWVLLIAIAVVVAAGTVALATGRLAVDPVPPPASTTPQVGLGEVFRAGDVDEVRFDTALRGYRMDQVDDVLDQLRGRIAELEGEGGGAPPPSPAALSSPDAFATPDTERAR</sequence>
<comment type="caution">
    <text evidence="2">The sequence shown here is derived from an EMBL/GenBank/DDBJ whole genome shotgun (WGS) entry which is preliminary data.</text>
</comment>
<dbReference type="AlphaFoldDB" id="A0A560WIT6"/>
<evidence type="ECO:0000256" key="1">
    <source>
        <dbReference type="SAM" id="MobiDB-lite"/>
    </source>
</evidence>
<evidence type="ECO:0000313" key="3">
    <source>
        <dbReference type="Proteomes" id="UP000315628"/>
    </source>
</evidence>
<reference evidence="2 3" key="1">
    <citation type="submission" date="2019-06" db="EMBL/GenBank/DDBJ databases">
        <title>Sequencing the genomes of 1000 actinobacteria strains.</title>
        <authorList>
            <person name="Klenk H.-P."/>
        </authorList>
    </citation>
    <scope>NUCLEOTIDE SEQUENCE [LARGE SCALE GENOMIC DNA]</scope>
    <source>
        <strain evidence="2 3">DSM 18935</strain>
    </source>
</reference>
<dbReference type="RefSeq" id="WP_144855855.1">
    <property type="nucleotide sequence ID" value="NZ_BAAAYT010000002.1"/>
</dbReference>
<evidence type="ECO:0000313" key="2">
    <source>
        <dbReference type="EMBL" id="TWD17315.1"/>
    </source>
</evidence>
<accession>A0A560WIT6</accession>
<gene>
    <name evidence="2" type="ORF">FB557_0882</name>
</gene>
<dbReference type="EMBL" id="VIUW01000001">
    <property type="protein sequence ID" value="TWD17315.1"/>
    <property type="molecule type" value="Genomic_DNA"/>
</dbReference>